<accession>A0A7W3Y0K7</accession>
<evidence type="ECO:0000313" key="3">
    <source>
        <dbReference type="Proteomes" id="UP000538929"/>
    </source>
</evidence>
<feature type="compositionally biased region" description="Low complexity" evidence="1">
    <location>
        <begin position="33"/>
        <end position="48"/>
    </location>
</feature>
<feature type="region of interest" description="Disordered" evidence="1">
    <location>
        <begin position="1"/>
        <end position="54"/>
    </location>
</feature>
<name>A0A7W3Y0K7_9ACTN</name>
<reference evidence="3" key="1">
    <citation type="submission" date="2019-10" db="EMBL/GenBank/DDBJ databases">
        <title>Streptomyces sp. nov., a novel actinobacterium isolated from alkaline environment.</title>
        <authorList>
            <person name="Golinska P."/>
        </authorList>
    </citation>
    <scope>NUCLEOTIDE SEQUENCE [LARGE SCALE GENOMIC DNA]</scope>
    <source>
        <strain evidence="3">DSM 42118</strain>
    </source>
</reference>
<proteinExistence type="predicted"/>
<feature type="region of interest" description="Disordered" evidence="1">
    <location>
        <begin position="325"/>
        <end position="348"/>
    </location>
</feature>
<dbReference type="AlphaFoldDB" id="A0A7W3Y0K7"/>
<dbReference type="Proteomes" id="UP000538929">
    <property type="component" value="Unassembled WGS sequence"/>
</dbReference>
<comment type="caution">
    <text evidence="2">The sequence shown here is derived from an EMBL/GenBank/DDBJ whole genome shotgun (WGS) entry which is preliminary data.</text>
</comment>
<keyword evidence="3" id="KW-1185">Reference proteome</keyword>
<feature type="compositionally biased region" description="Basic and acidic residues" evidence="1">
    <location>
        <begin position="1"/>
        <end position="21"/>
    </location>
</feature>
<organism evidence="2 3">
    <name type="scientific">Streptomyces alkaliphilus</name>
    <dbReference type="NCBI Taxonomy" id="1472722"/>
    <lineage>
        <taxon>Bacteria</taxon>
        <taxon>Bacillati</taxon>
        <taxon>Actinomycetota</taxon>
        <taxon>Actinomycetes</taxon>
        <taxon>Kitasatosporales</taxon>
        <taxon>Streptomycetaceae</taxon>
        <taxon>Streptomyces</taxon>
    </lineage>
</organism>
<gene>
    <name evidence="2" type="ORF">FNQ90_04575</name>
</gene>
<dbReference type="EMBL" id="VKHT01000074">
    <property type="protein sequence ID" value="MBB0243401.1"/>
    <property type="molecule type" value="Genomic_DNA"/>
</dbReference>
<protein>
    <submittedName>
        <fullName evidence="2">Uncharacterized protein</fullName>
    </submittedName>
</protein>
<evidence type="ECO:0000313" key="2">
    <source>
        <dbReference type="EMBL" id="MBB0243401.1"/>
    </source>
</evidence>
<feature type="compositionally biased region" description="Polar residues" evidence="1">
    <location>
        <begin position="325"/>
        <end position="334"/>
    </location>
</feature>
<dbReference type="RefSeq" id="WP_182605083.1">
    <property type="nucleotide sequence ID" value="NZ_VKHT01000074.1"/>
</dbReference>
<evidence type="ECO:0000256" key="1">
    <source>
        <dbReference type="SAM" id="MobiDB-lite"/>
    </source>
</evidence>
<sequence>MSAMHHDGTLPHPRFDGDPRVPHQAGRPPLPVTRRSPAARPPTATGRPRGTEPLTVADLRARGIGRAEAARRCRPGGPWQMPFPGVHVPHSGPIDHPERLRAALRWAGGRPGEVLFGGLTALELHDPEPLAGHAEHDPRSAPPPPITLVVSHTRRLRAPAGVLLLRTRHLPRPVWIDGLPVVPVARAVADAVAPGPGGADGDPAAVRALMTAALIGGHCTARELAREVERFPRDRRRGPARALEESCAAARAFAQDSLREVVRAVVGAPPREDPSAAAGDAPIAEPLWNVELRAAGEAPAAVDAHWPGEGVALVLDTRECSTGTALLPETSHTPRCSPLTEAEETAGYTRRREALERSGVTVVHLTPRGLREAPDLQAVVIRTALTDALDRPPGRYVTVLPR</sequence>